<evidence type="ECO:0000313" key="1">
    <source>
        <dbReference type="EMBL" id="MBT1703721.1"/>
    </source>
</evidence>
<keyword evidence="2" id="KW-1185">Reference proteome</keyword>
<protein>
    <submittedName>
        <fullName evidence="1">Uncharacterized protein</fullName>
    </submittedName>
</protein>
<proteinExistence type="predicted"/>
<evidence type="ECO:0000313" key="2">
    <source>
        <dbReference type="Proteomes" id="UP000772618"/>
    </source>
</evidence>
<organism evidence="1 2">
    <name type="scientific">Chryseosolibacter indicus</name>
    <dbReference type="NCBI Taxonomy" id="2782351"/>
    <lineage>
        <taxon>Bacteria</taxon>
        <taxon>Pseudomonadati</taxon>
        <taxon>Bacteroidota</taxon>
        <taxon>Cytophagia</taxon>
        <taxon>Cytophagales</taxon>
        <taxon>Chryseotaleaceae</taxon>
        <taxon>Chryseosolibacter</taxon>
    </lineage>
</organism>
<name>A0ABS5VRD4_9BACT</name>
<gene>
    <name evidence="1" type="ORF">KK060_10545</name>
</gene>
<dbReference type="RefSeq" id="WP_254153683.1">
    <property type="nucleotide sequence ID" value="NZ_JAHESD010000019.1"/>
</dbReference>
<comment type="caution">
    <text evidence="1">The sequence shown here is derived from an EMBL/GenBank/DDBJ whole genome shotgun (WGS) entry which is preliminary data.</text>
</comment>
<dbReference type="EMBL" id="JAHESD010000019">
    <property type="protein sequence ID" value="MBT1703721.1"/>
    <property type="molecule type" value="Genomic_DNA"/>
</dbReference>
<dbReference type="Proteomes" id="UP000772618">
    <property type="component" value="Unassembled WGS sequence"/>
</dbReference>
<accession>A0ABS5VRD4</accession>
<reference evidence="1 2" key="1">
    <citation type="submission" date="2021-05" db="EMBL/GenBank/DDBJ databases">
        <title>A Polyphasic approach of four new species of the genus Ohtaekwangia: Ohtaekwangia histidinii sp. nov., Ohtaekwangia cretensis sp. nov., Ohtaekwangia indiensis sp. nov., Ohtaekwangia reichenbachii sp. nov. from diverse environment.</title>
        <authorList>
            <person name="Octaviana S."/>
        </authorList>
    </citation>
    <scope>NUCLEOTIDE SEQUENCE [LARGE SCALE GENOMIC DNA]</scope>
    <source>
        <strain evidence="1 2">PWU20</strain>
    </source>
</reference>
<sequence>MGFKDVNSFDKSLAEKLAFIEQLDKKDKIAFYAVLDAFIGKKKLKDALSNVLSDVK</sequence>